<reference evidence="4 5" key="1">
    <citation type="journal article" date="2016" name="Nat. Commun.">
        <title>Thousands of microbial genomes shed light on interconnected biogeochemical processes in an aquifer system.</title>
        <authorList>
            <person name="Anantharaman K."/>
            <person name="Brown C.T."/>
            <person name="Hug L.A."/>
            <person name="Sharon I."/>
            <person name="Castelle C.J."/>
            <person name="Probst A.J."/>
            <person name="Thomas B.C."/>
            <person name="Singh A."/>
            <person name="Wilkins M.J."/>
            <person name="Karaoz U."/>
            <person name="Brodie E.L."/>
            <person name="Williams K.H."/>
            <person name="Hubbard S.S."/>
            <person name="Banfield J.F."/>
        </authorList>
    </citation>
    <scope>NUCLEOTIDE SEQUENCE [LARGE SCALE GENOMIC DNA]</scope>
</reference>
<dbReference type="GO" id="GO:0015628">
    <property type="term" value="P:protein secretion by the type II secretion system"/>
    <property type="evidence" value="ECO:0007669"/>
    <property type="project" value="InterPro"/>
</dbReference>
<sequence>MRLSNKNGFTIIELLVSLAIIAMLFSITFTLLSGIRQKSRDARRMSDVREIKKALSLYANQNNKFPSSATETIITGDDIISVELEGAGVISKMPADPMHPTYAYAYQTDTQGNTYTISFCLETDDIPNYSKGCANEITP</sequence>
<evidence type="ECO:0000256" key="1">
    <source>
        <dbReference type="ARBA" id="ARBA00022481"/>
    </source>
</evidence>
<dbReference type="AlphaFoldDB" id="A0A1F5EGU3"/>
<dbReference type="InterPro" id="IPR000983">
    <property type="entry name" value="Bac_GSPG_pilin"/>
</dbReference>
<evidence type="ECO:0000313" key="4">
    <source>
        <dbReference type="EMBL" id="OGD66652.1"/>
    </source>
</evidence>
<keyword evidence="2" id="KW-0472">Membrane</keyword>
<dbReference type="Pfam" id="PF08334">
    <property type="entry name" value="T2SSG"/>
    <property type="match status" value="1"/>
</dbReference>
<dbReference type="STRING" id="1797580.A2Z61_00885"/>
<dbReference type="SUPFAM" id="SSF54523">
    <property type="entry name" value="Pili subunits"/>
    <property type="match status" value="1"/>
</dbReference>
<dbReference type="InterPro" id="IPR012902">
    <property type="entry name" value="N_methyl_site"/>
</dbReference>
<organism evidence="4 5">
    <name type="scientific">Candidatus Campbellbacteria bacterium RIFCSPLOWO2_02_35_12</name>
    <dbReference type="NCBI Taxonomy" id="1797580"/>
    <lineage>
        <taxon>Bacteria</taxon>
        <taxon>Candidatus Campbelliibacteriota</taxon>
    </lineage>
</organism>
<keyword evidence="1" id="KW-0488">Methylation</keyword>
<gene>
    <name evidence="4" type="ORF">A2Z61_00885</name>
</gene>
<dbReference type="Pfam" id="PF07963">
    <property type="entry name" value="N_methyl"/>
    <property type="match status" value="1"/>
</dbReference>
<accession>A0A1F5EGU3</accession>
<protein>
    <recommendedName>
        <fullName evidence="3">Type II secretion system protein GspG C-terminal domain-containing protein</fullName>
    </recommendedName>
</protein>
<dbReference type="GO" id="GO:0015627">
    <property type="term" value="C:type II protein secretion system complex"/>
    <property type="evidence" value="ECO:0007669"/>
    <property type="project" value="InterPro"/>
</dbReference>
<keyword evidence="2" id="KW-0812">Transmembrane</keyword>
<feature type="transmembrane region" description="Helical" evidence="2">
    <location>
        <begin position="12"/>
        <end position="35"/>
    </location>
</feature>
<dbReference type="PANTHER" id="PTHR30093">
    <property type="entry name" value="GENERAL SECRETION PATHWAY PROTEIN G"/>
    <property type="match status" value="1"/>
</dbReference>
<name>A0A1F5EGU3_9BACT</name>
<comment type="caution">
    <text evidence="4">The sequence shown here is derived from an EMBL/GenBank/DDBJ whole genome shotgun (WGS) entry which is preliminary data.</text>
</comment>
<evidence type="ECO:0000313" key="5">
    <source>
        <dbReference type="Proteomes" id="UP000186029"/>
    </source>
</evidence>
<keyword evidence="2" id="KW-1133">Transmembrane helix</keyword>
<proteinExistence type="predicted"/>
<evidence type="ECO:0000256" key="2">
    <source>
        <dbReference type="SAM" id="Phobius"/>
    </source>
</evidence>
<dbReference type="Proteomes" id="UP000186029">
    <property type="component" value="Unassembled WGS sequence"/>
</dbReference>
<dbReference type="Gene3D" id="3.30.700.10">
    <property type="entry name" value="Glycoprotein, Type 4 Pilin"/>
    <property type="match status" value="1"/>
</dbReference>
<dbReference type="PRINTS" id="PR00813">
    <property type="entry name" value="BCTERIALGSPG"/>
</dbReference>
<dbReference type="InterPro" id="IPR013545">
    <property type="entry name" value="T2SS_protein-GspG_C"/>
</dbReference>
<evidence type="ECO:0000259" key="3">
    <source>
        <dbReference type="Pfam" id="PF08334"/>
    </source>
</evidence>
<feature type="domain" description="Type II secretion system protein GspG C-terminal" evidence="3">
    <location>
        <begin position="37"/>
        <end position="117"/>
    </location>
</feature>
<dbReference type="NCBIfam" id="TIGR02532">
    <property type="entry name" value="IV_pilin_GFxxxE"/>
    <property type="match status" value="1"/>
</dbReference>
<dbReference type="InterPro" id="IPR045584">
    <property type="entry name" value="Pilin-like"/>
</dbReference>
<dbReference type="EMBL" id="MFAC01000025">
    <property type="protein sequence ID" value="OGD66652.1"/>
    <property type="molecule type" value="Genomic_DNA"/>
</dbReference>